<evidence type="ECO:0000259" key="14">
    <source>
        <dbReference type="PROSITE" id="PS50172"/>
    </source>
</evidence>
<dbReference type="InterPro" id="IPR001357">
    <property type="entry name" value="BRCT_dom"/>
</dbReference>
<dbReference type="FunFam" id="3.30.470.30:FF:000001">
    <property type="entry name" value="DNA ligase"/>
    <property type="match status" value="1"/>
</dbReference>
<dbReference type="AlphaFoldDB" id="A0A6J6QRF1"/>
<dbReference type="FunFam" id="1.10.150.20:FF:000007">
    <property type="entry name" value="DNA ligase"/>
    <property type="match status" value="1"/>
</dbReference>
<evidence type="ECO:0000256" key="12">
    <source>
        <dbReference type="ARBA" id="ARBA00034005"/>
    </source>
</evidence>
<reference evidence="15" key="1">
    <citation type="submission" date="2020-05" db="EMBL/GenBank/DDBJ databases">
        <authorList>
            <person name="Chiriac C."/>
            <person name="Salcher M."/>
            <person name="Ghai R."/>
            <person name="Kavagutti S V."/>
        </authorList>
    </citation>
    <scope>NUCLEOTIDE SEQUENCE</scope>
</reference>
<dbReference type="PANTHER" id="PTHR23389:SF9">
    <property type="entry name" value="DNA LIGASE"/>
    <property type="match status" value="1"/>
</dbReference>
<dbReference type="Pfam" id="PF12826">
    <property type="entry name" value="HHH_2"/>
    <property type="match status" value="1"/>
</dbReference>
<feature type="region of interest" description="Disordered" evidence="13">
    <location>
        <begin position="197"/>
        <end position="231"/>
    </location>
</feature>
<keyword evidence="6" id="KW-0479">Metal-binding</keyword>
<comment type="function">
    <text evidence="2">DNA ligase that catalyzes the formation of phosphodiester linkages between 5'-phosphoryl and 3'-hydroxyl groups in double-stranded DNA using NAD as a coenzyme and as the energy source for the reaction. It is essential for DNA replication and repair of damaged DNA.</text>
</comment>
<dbReference type="Pfam" id="PF14520">
    <property type="entry name" value="HHH_5"/>
    <property type="match status" value="1"/>
</dbReference>
<comment type="catalytic activity">
    <reaction evidence="12">
        <text>NAD(+) + (deoxyribonucleotide)n-3'-hydroxyl + 5'-phospho-(deoxyribonucleotide)m = (deoxyribonucleotide)n+m + AMP + beta-nicotinamide D-nucleotide.</text>
        <dbReference type="EC" id="6.5.1.2"/>
    </reaction>
</comment>
<evidence type="ECO:0000256" key="4">
    <source>
        <dbReference type="ARBA" id="ARBA00022598"/>
    </source>
</evidence>
<evidence type="ECO:0000256" key="5">
    <source>
        <dbReference type="ARBA" id="ARBA00022705"/>
    </source>
</evidence>
<keyword evidence="10" id="KW-0520">NAD</keyword>
<dbReference type="SMART" id="SM00532">
    <property type="entry name" value="LIGANc"/>
    <property type="match status" value="1"/>
</dbReference>
<dbReference type="Gene3D" id="6.20.10.30">
    <property type="match status" value="1"/>
</dbReference>
<dbReference type="FunFam" id="2.40.50.140:FF:000012">
    <property type="entry name" value="DNA ligase"/>
    <property type="match status" value="1"/>
</dbReference>
<dbReference type="PROSITE" id="PS50172">
    <property type="entry name" value="BRCT"/>
    <property type="match status" value="1"/>
</dbReference>
<dbReference type="Gene3D" id="2.40.50.140">
    <property type="entry name" value="Nucleic acid-binding proteins"/>
    <property type="match status" value="1"/>
</dbReference>
<evidence type="ECO:0000256" key="10">
    <source>
        <dbReference type="ARBA" id="ARBA00023027"/>
    </source>
</evidence>
<evidence type="ECO:0000256" key="7">
    <source>
        <dbReference type="ARBA" id="ARBA00022763"/>
    </source>
</evidence>
<dbReference type="InterPro" id="IPR018239">
    <property type="entry name" value="DNA_ligase_AS"/>
</dbReference>
<dbReference type="SUPFAM" id="SSF50249">
    <property type="entry name" value="Nucleic acid-binding proteins"/>
    <property type="match status" value="1"/>
</dbReference>
<evidence type="ECO:0000256" key="11">
    <source>
        <dbReference type="ARBA" id="ARBA00023204"/>
    </source>
</evidence>
<dbReference type="EMBL" id="CAEZYG010000095">
    <property type="protein sequence ID" value="CAB4713312.1"/>
    <property type="molecule type" value="Genomic_DNA"/>
</dbReference>
<keyword evidence="11" id="KW-0234">DNA repair</keyword>
<sequence>MAASTKPSKSDVARAAHLRDIINKHNEQYFTHDAPEISDAEYDELKRELIALETKHPSLITLDSPTAQVGAPALTTFAPVTHRAPMTSLDNAMDIHELQAWGERAAKGLDNAQPMRLICELKIDGLAMSIRYENGVLVQAATRGDGKVGEDVTENIKTISVIPKQLTAPKGTKIPQILEVRGEVYMPIKAFQQFKADKERENEQRIAQGKKPEAVPANPRNAGAGSLRQKDPSITKSRNLAFFAYQLGETQGVPALNSHHETLDYLKQLGFPINSEHKLVETLQQAEAFCASAEANRHNLDYEIDGAVVKLDDLGQREKLGFTSRAPRWAIAFKFAPEERNTILDDIQVSIGRTGRATPFAVLQPVVVAGSTVGMATLHNREQVQLKDVRPGDTVVVRKAGDVIPEVVGPVLEKRPKNSKPWKFPETCPCDLKSVLVQAEGESDTRCVEPSCPFQRDQRIIHFASRGGMDIEGLGEKTVFALSDLQLISDVGDLYSLTQEQLLQIEGFGELSATNLLQALEKSKSKPLPKLLTALGIKHLGPAASESLAKTFGTLDNIVLATEEQLSTIDGVGPSIAQSIINWCSQKPNKAIIAKLKKAGVDFGNVQVSTLPQTLVGKAVVVTGSVEGFTREEAEAAIKDRGGKSPGSVSAKTYCVVVGEEPGASKVTKAAELKIPVIGAAKFQHLLDTGSI</sequence>
<dbReference type="GO" id="GO:0046872">
    <property type="term" value="F:metal ion binding"/>
    <property type="evidence" value="ECO:0007669"/>
    <property type="project" value="UniProtKB-KW"/>
</dbReference>
<keyword evidence="7" id="KW-0227">DNA damage</keyword>
<keyword evidence="5" id="KW-0235">DNA replication</keyword>
<dbReference type="Pfam" id="PF03120">
    <property type="entry name" value="OB_DNA_ligase"/>
    <property type="match status" value="1"/>
</dbReference>
<dbReference type="GO" id="GO:0006281">
    <property type="term" value="P:DNA repair"/>
    <property type="evidence" value="ECO:0007669"/>
    <property type="project" value="UniProtKB-KW"/>
</dbReference>
<accession>A0A6J6QRF1</accession>
<dbReference type="SUPFAM" id="SSF56091">
    <property type="entry name" value="DNA ligase/mRNA capping enzyme, catalytic domain"/>
    <property type="match status" value="1"/>
</dbReference>
<dbReference type="InterPro" id="IPR004150">
    <property type="entry name" value="NAD_DNA_ligase_OB"/>
</dbReference>
<evidence type="ECO:0000256" key="1">
    <source>
        <dbReference type="ARBA" id="ARBA00001946"/>
    </source>
</evidence>
<dbReference type="InterPro" id="IPR001679">
    <property type="entry name" value="DNA_ligase"/>
</dbReference>
<dbReference type="Gene3D" id="3.30.470.30">
    <property type="entry name" value="DNA ligase/mRNA capping enzyme"/>
    <property type="match status" value="1"/>
</dbReference>
<dbReference type="SMART" id="SM00278">
    <property type="entry name" value="HhH1"/>
    <property type="match status" value="2"/>
</dbReference>
<feature type="domain" description="BRCT" evidence="14">
    <location>
        <begin position="610"/>
        <end position="692"/>
    </location>
</feature>
<dbReference type="Gene3D" id="1.10.287.610">
    <property type="entry name" value="Helix hairpin bin"/>
    <property type="match status" value="1"/>
</dbReference>
<proteinExistence type="inferred from homology"/>
<evidence type="ECO:0000256" key="9">
    <source>
        <dbReference type="ARBA" id="ARBA00022842"/>
    </source>
</evidence>
<dbReference type="EC" id="6.5.1.2" evidence="3"/>
<dbReference type="NCBIfam" id="NF005932">
    <property type="entry name" value="PRK07956.1"/>
    <property type="match status" value="1"/>
</dbReference>
<dbReference type="InterPro" id="IPR013839">
    <property type="entry name" value="DNAligase_adenylation"/>
</dbReference>
<dbReference type="Pfam" id="PF00533">
    <property type="entry name" value="BRCT"/>
    <property type="match status" value="1"/>
</dbReference>
<dbReference type="GO" id="GO:0005829">
    <property type="term" value="C:cytosol"/>
    <property type="evidence" value="ECO:0007669"/>
    <property type="project" value="TreeGrafter"/>
</dbReference>
<keyword evidence="8" id="KW-0862">Zinc</keyword>
<keyword evidence="9" id="KW-0460">Magnesium</keyword>
<dbReference type="InterPro" id="IPR013840">
    <property type="entry name" value="DNAligase_N"/>
</dbReference>
<organism evidence="15">
    <name type="scientific">freshwater metagenome</name>
    <dbReference type="NCBI Taxonomy" id="449393"/>
    <lineage>
        <taxon>unclassified sequences</taxon>
        <taxon>metagenomes</taxon>
        <taxon>ecological metagenomes</taxon>
    </lineage>
</organism>
<evidence type="ECO:0000256" key="6">
    <source>
        <dbReference type="ARBA" id="ARBA00022723"/>
    </source>
</evidence>
<dbReference type="InterPro" id="IPR012340">
    <property type="entry name" value="NA-bd_OB-fold"/>
</dbReference>
<evidence type="ECO:0000256" key="2">
    <source>
        <dbReference type="ARBA" id="ARBA00004067"/>
    </source>
</evidence>
<dbReference type="NCBIfam" id="TIGR00575">
    <property type="entry name" value="dnlj"/>
    <property type="match status" value="1"/>
</dbReference>
<dbReference type="GO" id="GO:0003677">
    <property type="term" value="F:DNA binding"/>
    <property type="evidence" value="ECO:0007669"/>
    <property type="project" value="InterPro"/>
</dbReference>
<dbReference type="GO" id="GO:0003911">
    <property type="term" value="F:DNA ligase (NAD+) activity"/>
    <property type="evidence" value="ECO:0007669"/>
    <property type="project" value="UniProtKB-EC"/>
</dbReference>
<gene>
    <name evidence="15" type="ORF">UFOPK2657_00621</name>
</gene>
<dbReference type="PIRSF" id="PIRSF001604">
    <property type="entry name" value="LigA"/>
    <property type="match status" value="1"/>
</dbReference>
<protein>
    <recommendedName>
        <fullName evidence="3">DNA ligase (NAD(+))</fullName>
        <ecNumber evidence="3">6.5.1.2</ecNumber>
    </recommendedName>
</protein>
<dbReference type="Gene3D" id="3.40.50.10190">
    <property type="entry name" value="BRCT domain"/>
    <property type="match status" value="1"/>
</dbReference>
<dbReference type="GO" id="GO:0006260">
    <property type="term" value="P:DNA replication"/>
    <property type="evidence" value="ECO:0007669"/>
    <property type="project" value="UniProtKB-KW"/>
</dbReference>
<dbReference type="InterPro" id="IPR041663">
    <property type="entry name" value="DisA/LigA_HHH"/>
</dbReference>
<evidence type="ECO:0000313" key="15">
    <source>
        <dbReference type="EMBL" id="CAB4713312.1"/>
    </source>
</evidence>
<dbReference type="InterPro" id="IPR010994">
    <property type="entry name" value="RuvA_2-like"/>
</dbReference>
<dbReference type="InterPro" id="IPR003583">
    <property type="entry name" value="Hlx-hairpin-Hlx_DNA-bd_motif"/>
</dbReference>
<evidence type="ECO:0000256" key="3">
    <source>
        <dbReference type="ARBA" id="ARBA00012722"/>
    </source>
</evidence>
<dbReference type="InterPro" id="IPR036420">
    <property type="entry name" value="BRCT_dom_sf"/>
</dbReference>
<dbReference type="SMART" id="SM00292">
    <property type="entry name" value="BRCT"/>
    <property type="match status" value="1"/>
</dbReference>
<dbReference type="CDD" id="cd00114">
    <property type="entry name" value="LIGANc"/>
    <property type="match status" value="1"/>
</dbReference>
<dbReference type="FunFam" id="1.10.150.20:FF:000006">
    <property type="entry name" value="DNA ligase"/>
    <property type="match status" value="1"/>
</dbReference>
<dbReference type="Pfam" id="PF01653">
    <property type="entry name" value="DNA_ligase_aden"/>
    <property type="match status" value="1"/>
</dbReference>
<dbReference type="PROSITE" id="PS01055">
    <property type="entry name" value="DNA_LIGASE_N1"/>
    <property type="match status" value="1"/>
</dbReference>
<dbReference type="SUPFAM" id="SSF47781">
    <property type="entry name" value="RuvA domain 2-like"/>
    <property type="match status" value="1"/>
</dbReference>
<name>A0A6J6QRF1_9ZZZZ</name>
<dbReference type="Gene3D" id="1.10.150.20">
    <property type="entry name" value="5' to 3' exonuclease, C-terminal subdomain"/>
    <property type="match status" value="2"/>
</dbReference>
<dbReference type="SUPFAM" id="SSF52113">
    <property type="entry name" value="BRCT domain"/>
    <property type="match status" value="1"/>
</dbReference>
<keyword evidence="4" id="KW-0436">Ligase</keyword>
<evidence type="ECO:0000256" key="8">
    <source>
        <dbReference type="ARBA" id="ARBA00022833"/>
    </source>
</evidence>
<comment type="cofactor">
    <cofactor evidence="1">
        <name>Mg(2+)</name>
        <dbReference type="ChEBI" id="CHEBI:18420"/>
    </cofactor>
</comment>
<evidence type="ECO:0000256" key="13">
    <source>
        <dbReference type="SAM" id="MobiDB-lite"/>
    </source>
</evidence>
<dbReference type="PANTHER" id="PTHR23389">
    <property type="entry name" value="CHROMOSOME TRANSMISSION FIDELITY FACTOR 18"/>
    <property type="match status" value="1"/>
</dbReference>
<dbReference type="HAMAP" id="MF_01588">
    <property type="entry name" value="DNA_ligase_A"/>
    <property type="match status" value="1"/>
</dbReference>